<feature type="transmembrane region" description="Helical" evidence="2">
    <location>
        <begin position="14"/>
        <end position="37"/>
    </location>
</feature>
<dbReference type="AlphaFoldDB" id="A0AAD6YEN3"/>
<reference evidence="3" key="1">
    <citation type="submission" date="2023-03" db="EMBL/GenBank/DDBJ databases">
        <title>Massive genome expansion in bonnet fungi (Mycena s.s.) driven by repeated elements and novel gene families across ecological guilds.</title>
        <authorList>
            <consortium name="Lawrence Berkeley National Laboratory"/>
            <person name="Harder C.B."/>
            <person name="Miyauchi S."/>
            <person name="Viragh M."/>
            <person name="Kuo A."/>
            <person name="Thoen E."/>
            <person name="Andreopoulos B."/>
            <person name="Lu D."/>
            <person name="Skrede I."/>
            <person name="Drula E."/>
            <person name="Henrissat B."/>
            <person name="Morin E."/>
            <person name="Kohler A."/>
            <person name="Barry K."/>
            <person name="LaButti K."/>
            <person name="Morin E."/>
            <person name="Salamov A."/>
            <person name="Lipzen A."/>
            <person name="Mereny Z."/>
            <person name="Hegedus B."/>
            <person name="Baldrian P."/>
            <person name="Stursova M."/>
            <person name="Weitz H."/>
            <person name="Taylor A."/>
            <person name="Grigoriev I.V."/>
            <person name="Nagy L.G."/>
            <person name="Martin F."/>
            <person name="Kauserud H."/>
        </authorList>
    </citation>
    <scope>NUCLEOTIDE SEQUENCE</scope>
    <source>
        <strain evidence="3">9144</strain>
    </source>
</reference>
<evidence type="ECO:0000256" key="2">
    <source>
        <dbReference type="SAM" id="Phobius"/>
    </source>
</evidence>
<keyword evidence="2" id="KW-1133">Transmembrane helix</keyword>
<organism evidence="3 4">
    <name type="scientific">Mycena pura</name>
    <dbReference type="NCBI Taxonomy" id="153505"/>
    <lineage>
        <taxon>Eukaryota</taxon>
        <taxon>Fungi</taxon>
        <taxon>Dikarya</taxon>
        <taxon>Basidiomycota</taxon>
        <taxon>Agaricomycotina</taxon>
        <taxon>Agaricomycetes</taxon>
        <taxon>Agaricomycetidae</taxon>
        <taxon>Agaricales</taxon>
        <taxon>Marasmiineae</taxon>
        <taxon>Mycenaceae</taxon>
        <taxon>Mycena</taxon>
    </lineage>
</organism>
<keyword evidence="2" id="KW-0812">Transmembrane</keyword>
<comment type="caution">
    <text evidence="3">The sequence shown here is derived from an EMBL/GenBank/DDBJ whole genome shotgun (WGS) entry which is preliminary data.</text>
</comment>
<evidence type="ECO:0000313" key="3">
    <source>
        <dbReference type="EMBL" id="KAJ7209219.1"/>
    </source>
</evidence>
<evidence type="ECO:0000256" key="1">
    <source>
        <dbReference type="SAM" id="MobiDB-lite"/>
    </source>
</evidence>
<protein>
    <submittedName>
        <fullName evidence="3">Uncharacterized protein</fullName>
    </submittedName>
</protein>
<gene>
    <name evidence="3" type="ORF">GGX14DRAFT_697882</name>
</gene>
<keyword evidence="4" id="KW-1185">Reference proteome</keyword>
<proteinExistence type="predicted"/>
<accession>A0AAD6YEN3</accession>
<dbReference type="EMBL" id="JARJCW010000031">
    <property type="protein sequence ID" value="KAJ7209219.1"/>
    <property type="molecule type" value="Genomic_DNA"/>
</dbReference>
<evidence type="ECO:0000313" key="4">
    <source>
        <dbReference type="Proteomes" id="UP001219525"/>
    </source>
</evidence>
<dbReference type="Proteomes" id="UP001219525">
    <property type="component" value="Unassembled WGS sequence"/>
</dbReference>
<feature type="region of interest" description="Disordered" evidence="1">
    <location>
        <begin position="205"/>
        <end position="225"/>
    </location>
</feature>
<sequence>MHLGVSSSILHKPLYTFLVTTVLLLSIFVVMGVRSLFRRRRRRRRRRPVATGPWVLLAPRETDAADLGKAPRLWDVHLAPPRAHTGMDGWNDIMPFAASCIPPASAGITGLSLPSSASTSAPPAAVARTLVSRNSTQAVNGPRPHQSRAHVAVLIAMPMPVPVMPVSSAATAALLNSLTHSTTAMPILSSKSSSGGYPLVGTPPTWIPDHESSQPHTAPLSSTGDGTGAGAGYVFAADCVPEPLRRLMPALEVGLVDVGVVPVPMAAPAGESAISNGWTLTDWGW</sequence>
<name>A0AAD6YEN3_9AGAR</name>
<keyword evidence="2" id="KW-0472">Membrane</keyword>